<dbReference type="PANTHER" id="PTHR30093">
    <property type="entry name" value="GENERAL SECRETION PATHWAY PROTEIN G"/>
    <property type="match status" value="1"/>
</dbReference>
<organism evidence="2 3">
    <name type="scientific">Dehalogenimonas formicexedens</name>
    <dbReference type="NCBI Taxonomy" id="1839801"/>
    <lineage>
        <taxon>Bacteria</taxon>
        <taxon>Bacillati</taxon>
        <taxon>Chloroflexota</taxon>
        <taxon>Dehalococcoidia</taxon>
        <taxon>Dehalococcoidales</taxon>
        <taxon>Dehalococcoidaceae</taxon>
        <taxon>Dehalogenimonas</taxon>
    </lineage>
</organism>
<dbReference type="Gene3D" id="3.30.700.10">
    <property type="entry name" value="Glycoprotein, Type 4 Pilin"/>
    <property type="match status" value="1"/>
</dbReference>
<sequence length="123" mass="12789">MKFLQKIRKGRKGFTLIELLVVIAILGVIAAVAVPNILSFMGSGKTEAAKAEQHNVQVAVAAYMAEHDGVAVAETIGVGTKGSYGTYLINNVEYPWVITDTGTVSPDTKANGNPLGSLGSAAN</sequence>
<keyword evidence="3" id="KW-1185">Reference proteome</keyword>
<protein>
    <submittedName>
        <fullName evidence="2">Type IV pilus assembly protein PilA</fullName>
    </submittedName>
</protein>
<accession>A0A1P8F810</accession>
<dbReference type="PROSITE" id="PS00409">
    <property type="entry name" value="PROKAR_NTER_METHYL"/>
    <property type="match status" value="1"/>
</dbReference>
<dbReference type="InterPro" id="IPR012902">
    <property type="entry name" value="N_methyl_site"/>
</dbReference>
<keyword evidence="1" id="KW-1133">Transmembrane helix</keyword>
<dbReference type="Proteomes" id="UP000185934">
    <property type="component" value="Chromosome"/>
</dbReference>
<dbReference type="SUPFAM" id="SSF54523">
    <property type="entry name" value="Pili subunits"/>
    <property type="match status" value="1"/>
</dbReference>
<dbReference type="Pfam" id="PF07963">
    <property type="entry name" value="N_methyl"/>
    <property type="match status" value="1"/>
</dbReference>
<proteinExistence type="predicted"/>
<dbReference type="AlphaFoldDB" id="A0A1P8F810"/>
<dbReference type="RefSeq" id="WP_076004282.1">
    <property type="nucleotide sequence ID" value="NZ_CP018258.1"/>
</dbReference>
<dbReference type="NCBIfam" id="TIGR02532">
    <property type="entry name" value="IV_pilin_GFxxxE"/>
    <property type="match status" value="1"/>
</dbReference>
<dbReference type="KEGG" id="dfo:Dform_01288"/>
<evidence type="ECO:0000313" key="3">
    <source>
        <dbReference type="Proteomes" id="UP000185934"/>
    </source>
</evidence>
<feature type="transmembrane region" description="Helical" evidence="1">
    <location>
        <begin position="12"/>
        <end position="34"/>
    </location>
</feature>
<dbReference type="OrthoDB" id="165685at2"/>
<dbReference type="InterPro" id="IPR045584">
    <property type="entry name" value="Pilin-like"/>
</dbReference>
<name>A0A1P8F810_9CHLR</name>
<keyword evidence="1" id="KW-0472">Membrane</keyword>
<keyword evidence="1" id="KW-0812">Transmembrane</keyword>
<reference evidence="3" key="1">
    <citation type="submission" date="2016-11" db="EMBL/GenBank/DDBJ databases">
        <title>Dehalogenimonas formicexedens sp. nov., a chlorinated alkane respiring bacterium isolated from contaminated groundwater.</title>
        <authorList>
            <person name="Key T.A."/>
            <person name="Bowman K.S."/>
            <person name="Lee I."/>
            <person name="Chun J."/>
            <person name="Albuquerque L."/>
            <person name="da Costa M.S."/>
            <person name="Rainey F.A."/>
            <person name="Moe W.M."/>
        </authorList>
    </citation>
    <scope>NUCLEOTIDE SEQUENCE [LARGE SCALE GENOMIC DNA]</scope>
    <source>
        <strain evidence="3">NSZ-14</strain>
    </source>
</reference>
<evidence type="ECO:0000256" key="1">
    <source>
        <dbReference type="SAM" id="Phobius"/>
    </source>
</evidence>
<dbReference type="EMBL" id="CP018258">
    <property type="protein sequence ID" value="APV44616.1"/>
    <property type="molecule type" value="Genomic_DNA"/>
</dbReference>
<evidence type="ECO:0000313" key="2">
    <source>
        <dbReference type="EMBL" id="APV44616.1"/>
    </source>
</evidence>
<dbReference type="STRING" id="1839801.Dform_01288"/>
<gene>
    <name evidence="2" type="ORF">Dform_01288</name>
</gene>